<keyword evidence="11" id="KW-1278">Translocase</keyword>
<dbReference type="NCBIfam" id="TIGR01525">
    <property type="entry name" value="ATPase-IB_hvy"/>
    <property type="match status" value="1"/>
</dbReference>
<evidence type="ECO:0000256" key="15">
    <source>
        <dbReference type="RuleBase" id="RU362081"/>
    </source>
</evidence>
<dbReference type="Gene3D" id="3.40.50.1000">
    <property type="entry name" value="HAD superfamily/HAD-like"/>
    <property type="match status" value="1"/>
</dbReference>
<dbReference type="InterPro" id="IPR036412">
    <property type="entry name" value="HAD-like_sf"/>
</dbReference>
<dbReference type="AlphaFoldDB" id="A0A6N6M7U0"/>
<evidence type="ECO:0000256" key="6">
    <source>
        <dbReference type="ARBA" id="ARBA00022692"/>
    </source>
</evidence>
<dbReference type="SUPFAM" id="SSF81665">
    <property type="entry name" value="Calcium ATPase, transmembrane domain M"/>
    <property type="match status" value="1"/>
</dbReference>
<dbReference type="GO" id="GO:0055070">
    <property type="term" value="P:copper ion homeostasis"/>
    <property type="evidence" value="ECO:0007669"/>
    <property type="project" value="TreeGrafter"/>
</dbReference>
<dbReference type="Pfam" id="PF00702">
    <property type="entry name" value="Hydrolase"/>
    <property type="match status" value="1"/>
</dbReference>
<reference evidence="18 19" key="1">
    <citation type="submission" date="2019-09" db="EMBL/GenBank/DDBJ databases">
        <title>Genomes of Cryomorphaceae.</title>
        <authorList>
            <person name="Bowman J.P."/>
        </authorList>
    </citation>
    <scope>NUCLEOTIDE SEQUENCE [LARGE SCALE GENOMIC DNA]</scope>
    <source>
        <strain evidence="18 19">KCTC 52047</strain>
    </source>
</reference>
<keyword evidence="8 15" id="KW-0547">Nucleotide-binding</keyword>
<dbReference type="GO" id="GO:0005507">
    <property type="term" value="F:copper ion binding"/>
    <property type="evidence" value="ECO:0007669"/>
    <property type="project" value="TreeGrafter"/>
</dbReference>
<feature type="transmembrane region" description="Helical" evidence="15">
    <location>
        <begin position="213"/>
        <end position="230"/>
    </location>
</feature>
<dbReference type="InterPro" id="IPR023299">
    <property type="entry name" value="ATPase_P-typ_cyto_dom_N"/>
</dbReference>
<dbReference type="InterPro" id="IPR036163">
    <property type="entry name" value="HMA_dom_sf"/>
</dbReference>
<feature type="transmembrane region" description="Helical" evidence="15">
    <location>
        <begin position="449"/>
        <end position="472"/>
    </location>
</feature>
<dbReference type="PRINTS" id="PR00943">
    <property type="entry name" value="CUATPASE"/>
</dbReference>
<dbReference type="GO" id="GO:0043682">
    <property type="term" value="F:P-type divalent copper transporter activity"/>
    <property type="evidence" value="ECO:0007669"/>
    <property type="project" value="TreeGrafter"/>
</dbReference>
<dbReference type="RefSeq" id="WP_151167029.1">
    <property type="nucleotide sequence ID" value="NZ_WACR01000004.1"/>
</dbReference>
<sequence length="798" mass="88921">MSNPNPHTKATCYHCGGPCDTGVIHAHDKTFCCEGCKMVFELLDENEMCAYYDLEENPGIRINSDLGEKYKFLDNEEVAESLLDFHEEDVAKVTFYVPKIHCSSCIWLLEHLNRLDSSVIRSQVNFLKKEVYVTFNAEEGSLRSLVELLATIGYEPAINLGSDKKKKKTIGKPFYYKLGVAGFAFGNIMLLSFPEYLSINDIVDDQYQKLFGYLNLALALPVFLYSASDYYKSAYKALKGKFVNIDLPISIGIIALFLRSTTEIVTGTGVGFMDSFAMFVFLLLVGKWYQEYTYQALSFERDYKSYFPIAVSKIVDGAKEIIPLKNVVVGDILEIKNKELIPADSVLTSDEARIDYSFVTGESQPVHKHKGDKLFAGGRQMGASIEVETIKPVSQSYLTNLWNQEAFQKAETPINSIVNRMSRYFTIGVLILATITFVIWLFLDSSSAVQVFTSVLIVACPCALALTVPFTFGNAMRILGKNGLFLKNTDAIEKMAYSDTLIFDKTGTITLSKNATVVYDGEALNDEVKRWVYSLTNQSNHPVSKAIANSLQSDPVPIQYFEEYEGKGIEAKIDGHHLLLGKSSWVQQSDPIKALSTESYLAVDGKVLGKFTLQKEFRPGLNSLLTRLKEKFEMFLLSGDNEAEMERVQPYFEDRKHMQFNQSPEDKLEFVSALQKHGHKAVMVGDGLNDAGALKKADVGIAVAEDVYQFSPACDGILDASSFSYLDTYLDFSKKALRIVKISFGISIAYNTIGMFFAVQGLLTPILAAILMPLSSITVVAFTTIATRWAGRLIGSDQ</sequence>
<keyword evidence="9 15" id="KW-0067">ATP-binding</keyword>
<evidence type="ECO:0000256" key="9">
    <source>
        <dbReference type="ARBA" id="ARBA00022840"/>
    </source>
</evidence>
<dbReference type="PANTHER" id="PTHR43520:SF5">
    <property type="entry name" value="CATION-TRANSPORTING P-TYPE ATPASE-RELATED"/>
    <property type="match status" value="1"/>
</dbReference>
<dbReference type="InterPro" id="IPR018303">
    <property type="entry name" value="ATPase_P-typ_P_site"/>
</dbReference>
<keyword evidence="7 15" id="KW-0479">Metal-binding</keyword>
<dbReference type="InterPro" id="IPR059000">
    <property type="entry name" value="ATPase_P-type_domA"/>
</dbReference>
<keyword evidence="4 15" id="KW-1003">Cell membrane</keyword>
<dbReference type="InterPro" id="IPR008250">
    <property type="entry name" value="ATPase_P-typ_transduc_dom_A_sf"/>
</dbReference>
<dbReference type="InterPro" id="IPR001757">
    <property type="entry name" value="P_typ_ATPase"/>
</dbReference>
<feature type="domain" description="Putative metal-binding" evidence="17">
    <location>
        <begin position="11"/>
        <end position="84"/>
    </location>
</feature>
<keyword evidence="6 15" id="KW-0812">Transmembrane</keyword>
<feature type="transmembrane region" description="Helical" evidence="15">
    <location>
        <begin position="424"/>
        <end position="443"/>
    </location>
</feature>
<dbReference type="NCBIfam" id="TIGR01494">
    <property type="entry name" value="ATPase_P-type"/>
    <property type="match status" value="1"/>
</dbReference>
<evidence type="ECO:0000256" key="7">
    <source>
        <dbReference type="ARBA" id="ARBA00022723"/>
    </source>
</evidence>
<dbReference type="PROSITE" id="PS00154">
    <property type="entry name" value="ATPASE_E1_E2"/>
    <property type="match status" value="1"/>
</dbReference>
<evidence type="ECO:0000313" key="18">
    <source>
        <dbReference type="EMBL" id="KAB1064710.1"/>
    </source>
</evidence>
<evidence type="ECO:0000256" key="13">
    <source>
        <dbReference type="ARBA" id="ARBA00023065"/>
    </source>
</evidence>
<evidence type="ECO:0000256" key="3">
    <source>
        <dbReference type="ARBA" id="ARBA00022448"/>
    </source>
</evidence>
<dbReference type="GO" id="GO:0005886">
    <property type="term" value="C:plasma membrane"/>
    <property type="evidence" value="ECO:0007669"/>
    <property type="project" value="UniProtKB-SubCell"/>
</dbReference>
<proteinExistence type="inferred from homology"/>
<evidence type="ECO:0000259" key="16">
    <source>
        <dbReference type="Pfam" id="PF00122"/>
    </source>
</evidence>
<dbReference type="Pfam" id="PF00122">
    <property type="entry name" value="E1-E2_ATPase"/>
    <property type="match status" value="1"/>
</dbReference>
<keyword evidence="13" id="KW-0406">Ion transport</keyword>
<feature type="transmembrane region" description="Helical" evidence="15">
    <location>
        <begin position="174"/>
        <end position="193"/>
    </location>
</feature>
<keyword evidence="3" id="KW-0813">Transport</keyword>
<comment type="similarity">
    <text evidence="2 15">Belongs to the cation transport ATPase (P-type) (TC 3.A.3) family. Type IB subfamily.</text>
</comment>
<evidence type="ECO:0000256" key="5">
    <source>
        <dbReference type="ARBA" id="ARBA00022553"/>
    </source>
</evidence>
<dbReference type="PANTHER" id="PTHR43520">
    <property type="entry name" value="ATP7, ISOFORM B"/>
    <property type="match status" value="1"/>
</dbReference>
<keyword evidence="12 15" id="KW-1133">Transmembrane helix</keyword>
<dbReference type="Gene3D" id="3.30.70.100">
    <property type="match status" value="1"/>
</dbReference>
<dbReference type="SUPFAM" id="SSF56784">
    <property type="entry name" value="HAD-like"/>
    <property type="match status" value="1"/>
</dbReference>
<feature type="transmembrane region" description="Helical" evidence="15">
    <location>
        <begin position="739"/>
        <end position="759"/>
    </location>
</feature>
<organism evidence="18 19">
    <name type="scientific">Salibacter halophilus</name>
    <dbReference type="NCBI Taxonomy" id="1803916"/>
    <lineage>
        <taxon>Bacteria</taxon>
        <taxon>Pseudomonadati</taxon>
        <taxon>Bacteroidota</taxon>
        <taxon>Flavobacteriia</taxon>
        <taxon>Flavobacteriales</taxon>
        <taxon>Salibacteraceae</taxon>
        <taxon>Salibacter</taxon>
    </lineage>
</organism>
<dbReference type="Proteomes" id="UP000435357">
    <property type="component" value="Unassembled WGS sequence"/>
</dbReference>
<keyword evidence="5" id="KW-0597">Phosphoprotein</keyword>
<dbReference type="Pfam" id="PF12156">
    <property type="entry name" value="ATPase-cat_bd"/>
    <property type="match status" value="1"/>
</dbReference>
<feature type="transmembrane region" description="Helical" evidence="15">
    <location>
        <begin position="264"/>
        <end position="285"/>
    </location>
</feature>
<comment type="caution">
    <text evidence="18">The sequence shown here is derived from an EMBL/GenBank/DDBJ whole genome shotgun (WGS) entry which is preliminary data.</text>
</comment>
<evidence type="ECO:0000256" key="8">
    <source>
        <dbReference type="ARBA" id="ARBA00022741"/>
    </source>
</evidence>
<comment type="subcellular location">
    <subcellularLocation>
        <location evidence="1">Cell membrane</location>
        <topology evidence="1">Multi-pass membrane protein</topology>
    </subcellularLocation>
</comment>
<dbReference type="GO" id="GO:0005524">
    <property type="term" value="F:ATP binding"/>
    <property type="evidence" value="ECO:0007669"/>
    <property type="project" value="UniProtKB-UniRule"/>
</dbReference>
<evidence type="ECO:0000256" key="4">
    <source>
        <dbReference type="ARBA" id="ARBA00022475"/>
    </source>
</evidence>
<feature type="transmembrane region" description="Helical" evidence="15">
    <location>
        <begin position="765"/>
        <end position="786"/>
    </location>
</feature>
<evidence type="ECO:0000313" key="19">
    <source>
        <dbReference type="Proteomes" id="UP000435357"/>
    </source>
</evidence>
<protein>
    <submittedName>
        <fullName evidence="18">Heavy metal translocating P-type ATPase</fullName>
    </submittedName>
</protein>
<keyword evidence="10" id="KW-0460">Magnesium</keyword>
<dbReference type="InterPro" id="IPR023298">
    <property type="entry name" value="ATPase_P-typ_TM_dom_sf"/>
</dbReference>
<dbReference type="GO" id="GO:0016887">
    <property type="term" value="F:ATP hydrolysis activity"/>
    <property type="evidence" value="ECO:0007669"/>
    <property type="project" value="InterPro"/>
</dbReference>
<feature type="domain" description="P-type ATPase A" evidence="16">
    <location>
        <begin position="308"/>
        <end position="402"/>
    </location>
</feature>
<evidence type="ECO:0000259" key="17">
    <source>
        <dbReference type="Pfam" id="PF12156"/>
    </source>
</evidence>
<evidence type="ECO:0000256" key="14">
    <source>
        <dbReference type="ARBA" id="ARBA00023136"/>
    </source>
</evidence>
<dbReference type="InterPro" id="IPR023214">
    <property type="entry name" value="HAD_sf"/>
</dbReference>
<dbReference type="InterPro" id="IPR021993">
    <property type="entry name" value="ATPase-cat-bd"/>
</dbReference>
<dbReference type="InterPro" id="IPR027256">
    <property type="entry name" value="P-typ_ATPase_IB"/>
</dbReference>
<evidence type="ECO:0000256" key="1">
    <source>
        <dbReference type="ARBA" id="ARBA00004651"/>
    </source>
</evidence>
<dbReference type="Gene3D" id="1.20.1110.10">
    <property type="entry name" value="Calcium-transporting ATPase, transmembrane domain"/>
    <property type="match status" value="1"/>
</dbReference>
<dbReference type="OrthoDB" id="1521937at2"/>
<accession>A0A6N6M7U0</accession>
<keyword evidence="14 15" id="KW-0472">Membrane</keyword>
<dbReference type="SUPFAM" id="SSF55008">
    <property type="entry name" value="HMA, heavy metal-associated domain"/>
    <property type="match status" value="1"/>
</dbReference>
<gene>
    <name evidence="18" type="ORF">F3059_04975</name>
</gene>
<dbReference type="SUPFAM" id="SSF81653">
    <property type="entry name" value="Calcium ATPase, transduction domain A"/>
    <property type="match status" value="1"/>
</dbReference>
<dbReference type="Gene3D" id="2.70.150.10">
    <property type="entry name" value="Calcium-transporting ATPase, cytoplasmic transduction domain A"/>
    <property type="match status" value="1"/>
</dbReference>
<dbReference type="Gene3D" id="3.40.1110.10">
    <property type="entry name" value="Calcium-transporting ATPase, cytoplasmic domain N"/>
    <property type="match status" value="1"/>
</dbReference>
<name>A0A6N6M7U0_9FLAO</name>
<evidence type="ECO:0000256" key="2">
    <source>
        <dbReference type="ARBA" id="ARBA00006024"/>
    </source>
</evidence>
<keyword evidence="19" id="KW-1185">Reference proteome</keyword>
<evidence type="ECO:0000256" key="11">
    <source>
        <dbReference type="ARBA" id="ARBA00022967"/>
    </source>
</evidence>
<evidence type="ECO:0000256" key="10">
    <source>
        <dbReference type="ARBA" id="ARBA00022842"/>
    </source>
</evidence>
<dbReference type="PRINTS" id="PR00119">
    <property type="entry name" value="CATATPASE"/>
</dbReference>
<evidence type="ECO:0000256" key="12">
    <source>
        <dbReference type="ARBA" id="ARBA00022989"/>
    </source>
</evidence>
<feature type="transmembrane region" description="Helical" evidence="15">
    <location>
        <begin position="242"/>
        <end position="258"/>
    </location>
</feature>
<dbReference type="EMBL" id="WACR01000004">
    <property type="protein sequence ID" value="KAB1064710.1"/>
    <property type="molecule type" value="Genomic_DNA"/>
</dbReference>